<dbReference type="Gene3D" id="3.40.50.300">
    <property type="entry name" value="P-loop containing nucleotide triphosphate hydrolases"/>
    <property type="match status" value="1"/>
</dbReference>
<reference evidence="10 11" key="1">
    <citation type="submission" date="2023-02" db="EMBL/GenBank/DDBJ databases">
        <title>Devosia chondri sp. nov., isolated from the phycosphere of marine algae.</title>
        <authorList>
            <person name="Kim J.M."/>
            <person name="Lee J.K."/>
            <person name="Choi B.J."/>
            <person name="Bayburt H."/>
            <person name="Jeon C.O."/>
        </authorList>
    </citation>
    <scope>NUCLEOTIDE SEQUENCE [LARGE SCALE GENOMIC DNA]</scope>
    <source>
        <strain evidence="10 11">G2-5</strain>
    </source>
</reference>
<dbReference type="InterPro" id="IPR031322">
    <property type="entry name" value="Shikimate/glucono_kinase"/>
</dbReference>
<keyword evidence="4 9" id="KW-0808">Transferase</keyword>
<dbReference type="InterPro" id="IPR006001">
    <property type="entry name" value="Therm_gnt_kin"/>
</dbReference>
<sequence>MSTAPSQQRSKNLAPARIIIAMGVSSSGKSTVGQSIARRLHVPFLDGDDYHPDANVEKMRAGTPLTDEDRWPWLENLARALVAAADKKGAAVGACSALKRSYRDFLIEKASEPITFVYLDGSRELIADRMAHRHHEFMPESLLDSQFSTLEVPDSTSENVISVPISDSIEKIAETVVKTLSHLKSFKRWQ</sequence>
<evidence type="ECO:0000256" key="2">
    <source>
        <dbReference type="ARBA" id="ARBA00008420"/>
    </source>
</evidence>
<evidence type="ECO:0000256" key="9">
    <source>
        <dbReference type="RuleBase" id="RU363066"/>
    </source>
</evidence>
<dbReference type="Proteomes" id="UP001222118">
    <property type="component" value="Chromosome"/>
</dbReference>
<dbReference type="InterPro" id="IPR027417">
    <property type="entry name" value="P-loop_NTPase"/>
</dbReference>
<accession>A0ABY7YW01</accession>
<proteinExistence type="inferred from homology"/>
<keyword evidence="7 9" id="KW-0067">ATP-binding</keyword>
<dbReference type="SUPFAM" id="SSF52540">
    <property type="entry name" value="P-loop containing nucleoside triphosphate hydrolases"/>
    <property type="match status" value="1"/>
</dbReference>
<dbReference type="CDD" id="cd02021">
    <property type="entry name" value="GntK"/>
    <property type="match status" value="1"/>
</dbReference>
<dbReference type="PANTHER" id="PTHR43442:SF3">
    <property type="entry name" value="GLUCONOKINASE-RELATED"/>
    <property type="match status" value="1"/>
</dbReference>
<evidence type="ECO:0000256" key="6">
    <source>
        <dbReference type="ARBA" id="ARBA00022777"/>
    </source>
</evidence>
<dbReference type="RefSeq" id="WP_282211005.1">
    <property type="nucleotide sequence ID" value="NZ_CP118247.1"/>
</dbReference>
<evidence type="ECO:0000256" key="5">
    <source>
        <dbReference type="ARBA" id="ARBA00022741"/>
    </source>
</evidence>
<dbReference type="EMBL" id="CP118247">
    <property type="protein sequence ID" value="WDR05486.1"/>
    <property type="molecule type" value="Genomic_DNA"/>
</dbReference>
<comment type="catalytic activity">
    <reaction evidence="8 9">
        <text>D-gluconate + ATP = 6-phospho-D-gluconate + ADP + H(+)</text>
        <dbReference type="Rhea" id="RHEA:19433"/>
        <dbReference type="ChEBI" id="CHEBI:15378"/>
        <dbReference type="ChEBI" id="CHEBI:18391"/>
        <dbReference type="ChEBI" id="CHEBI:30616"/>
        <dbReference type="ChEBI" id="CHEBI:58759"/>
        <dbReference type="ChEBI" id="CHEBI:456216"/>
        <dbReference type="EC" id="2.7.1.12"/>
    </reaction>
</comment>
<comment type="similarity">
    <text evidence="2 9">Belongs to the gluconokinase GntK/GntV family.</text>
</comment>
<evidence type="ECO:0000256" key="8">
    <source>
        <dbReference type="ARBA" id="ARBA00048090"/>
    </source>
</evidence>
<evidence type="ECO:0000256" key="1">
    <source>
        <dbReference type="ARBA" id="ARBA00004761"/>
    </source>
</evidence>
<evidence type="ECO:0000256" key="3">
    <source>
        <dbReference type="ARBA" id="ARBA00012054"/>
    </source>
</evidence>
<comment type="pathway">
    <text evidence="1">Carbohydrate acid metabolism.</text>
</comment>
<dbReference type="NCBIfam" id="TIGR01313">
    <property type="entry name" value="therm_gnt_kin"/>
    <property type="match status" value="1"/>
</dbReference>
<keyword evidence="11" id="KW-1185">Reference proteome</keyword>
<protein>
    <recommendedName>
        <fullName evidence="3 9">Gluconokinase</fullName>
        <ecNumber evidence="3 9">2.7.1.12</ecNumber>
    </recommendedName>
</protein>
<organism evidence="10 11">
    <name type="scientific">Devosia rhodophyticola</name>
    <dbReference type="NCBI Taxonomy" id="3026423"/>
    <lineage>
        <taxon>Bacteria</taxon>
        <taxon>Pseudomonadati</taxon>
        <taxon>Pseudomonadota</taxon>
        <taxon>Alphaproteobacteria</taxon>
        <taxon>Hyphomicrobiales</taxon>
        <taxon>Devosiaceae</taxon>
        <taxon>Devosia</taxon>
    </lineage>
</organism>
<dbReference type="Pfam" id="PF01202">
    <property type="entry name" value="SKI"/>
    <property type="match status" value="1"/>
</dbReference>
<keyword evidence="5 9" id="KW-0547">Nucleotide-binding</keyword>
<dbReference type="PANTHER" id="PTHR43442">
    <property type="entry name" value="GLUCONOKINASE-RELATED"/>
    <property type="match status" value="1"/>
</dbReference>
<dbReference type="EC" id="2.7.1.12" evidence="3 9"/>
<name>A0ABY7YW01_9HYPH</name>
<evidence type="ECO:0000256" key="4">
    <source>
        <dbReference type="ARBA" id="ARBA00022679"/>
    </source>
</evidence>
<evidence type="ECO:0000313" key="10">
    <source>
        <dbReference type="EMBL" id="WDR05486.1"/>
    </source>
</evidence>
<evidence type="ECO:0000313" key="11">
    <source>
        <dbReference type="Proteomes" id="UP001222118"/>
    </source>
</evidence>
<evidence type="ECO:0000256" key="7">
    <source>
        <dbReference type="ARBA" id="ARBA00022840"/>
    </source>
</evidence>
<keyword evidence="6 9" id="KW-0418">Kinase</keyword>
<gene>
    <name evidence="10" type="ORF">PSQ90_14555</name>
</gene>